<dbReference type="InterPro" id="IPR054189">
    <property type="entry name" value="DUF6894"/>
</dbReference>
<proteinExistence type="predicted"/>
<accession>A0A7W9BVL0</accession>
<evidence type="ECO:0000313" key="3">
    <source>
        <dbReference type="Proteomes" id="UP000546701"/>
    </source>
</evidence>
<name>A0A7W9BVL0_9SPHN</name>
<organism evidence="2 3">
    <name type="scientific">Sphingomonas prati</name>
    <dbReference type="NCBI Taxonomy" id="1843237"/>
    <lineage>
        <taxon>Bacteria</taxon>
        <taxon>Pseudomonadati</taxon>
        <taxon>Pseudomonadota</taxon>
        <taxon>Alphaproteobacteria</taxon>
        <taxon>Sphingomonadales</taxon>
        <taxon>Sphingomonadaceae</taxon>
        <taxon>Sphingomonas</taxon>
    </lineage>
</organism>
<dbReference type="RefSeq" id="WP_157177884.1">
    <property type="nucleotide sequence ID" value="NZ_BMJP01000008.1"/>
</dbReference>
<gene>
    <name evidence="2" type="ORF">FHS99_003363</name>
</gene>
<dbReference type="EMBL" id="JACIJR010000010">
    <property type="protein sequence ID" value="MBB5730856.1"/>
    <property type="molecule type" value="Genomic_DNA"/>
</dbReference>
<feature type="domain" description="DUF6894" evidence="1">
    <location>
        <begin position="3"/>
        <end position="71"/>
    </location>
</feature>
<evidence type="ECO:0000259" key="1">
    <source>
        <dbReference type="Pfam" id="PF21834"/>
    </source>
</evidence>
<dbReference type="Proteomes" id="UP000546701">
    <property type="component" value="Unassembled WGS sequence"/>
</dbReference>
<sequence length="80" mass="9105">MPHYLLHLHDTQFDTYNEEGFEAPDLAAARLIAKSSIWDVFAEEALRSKLDFRGYIDIADANGRIFDSIPFKDAFTILGL</sequence>
<dbReference type="AlphaFoldDB" id="A0A7W9BVL0"/>
<evidence type="ECO:0000313" key="2">
    <source>
        <dbReference type="EMBL" id="MBB5730856.1"/>
    </source>
</evidence>
<protein>
    <recommendedName>
        <fullName evidence="1">DUF6894 domain-containing protein</fullName>
    </recommendedName>
</protein>
<reference evidence="2 3" key="1">
    <citation type="submission" date="2020-08" db="EMBL/GenBank/DDBJ databases">
        <title>Genomic Encyclopedia of Type Strains, Phase IV (KMG-IV): sequencing the most valuable type-strain genomes for metagenomic binning, comparative biology and taxonomic classification.</title>
        <authorList>
            <person name="Goeker M."/>
        </authorList>
    </citation>
    <scope>NUCLEOTIDE SEQUENCE [LARGE SCALE GENOMIC DNA]</scope>
    <source>
        <strain evidence="2 3">DSM 103336</strain>
    </source>
</reference>
<comment type="caution">
    <text evidence="2">The sequence shown here is derived from an EMBL/GenBank/DDBJ whole genome shotgun (WGS) entry which is preliminary data.</text>
</comment>
<dbReference type="Pfam" id="PF21834">
    <property type="entry name" value="DUF6894"/>
    <property type="match status" value="1"/>
</dbReference>
<keyword evidence="3" id="KW-1185">Reference proteome</keyword>
<dbReference type="OrthoDB" id="7476020at2"/>